<evidence type="ECO:0000256" key="9">
    <source>
        <dbReference type="SAM" id="SignalP"/>
    </source>
</evidence>
<evidence type="ECO:0000256" key="8">
    <source>
        <dbReference type="ARBA" id="ARBA00023316"/>
    </source>
</evidence>
<evidence type="ECO:0000256" key="3">
    <source>
        <dbReference type="ARBA" id="ARBA00022692"/>
    </source>
</evidence>
<keyword evidence="6" id="KW-0472">Membrane</keyword>
<protein>
    <recommendedName>
        <fullName evidence="10">GH16 domain-containing protein</fullName>
    </recommendedName>
</protein>
<dbReference type="GO" id="GO:0071555">
    <property type="term" value="P:cell wall organization"/>
    <property type="evidence" value="ECO:0007669"/>
    <property type="project" value="UniProtKB-KW"/>
</dbReference>
<comment type="subcellular location">
    <subcellularLocation>
        <location evidence="1">Membrane</location>
        <topology evidence="1">Single-pass type II membrane protein</topology>
    </subcellularLocation>
</comment>
<keyword evidence="5" id="KW-1133">Transmembrane helix</keyword>
<feature type="domain" description="GH16" evidence="10">
    <location>
        <begin position="51"/>
        <end position="454"/>
    </location>
</feature>
<dbReference type="EMBL" id="JADXDR010000100">
    <property type="protein sequence ID" value="KAI7839468.1"/>
    <property type="molecule type" value="Genomic_DNA"/>
</dbReference>
<dbReference type="Proteomes" id="UP001205105">
    <property type="component" value="Unassembled WGS sequence"/>
</dbReference>
<evidence type="ECO:0000256" key="5">
    <source>
        <dbReference type="ARBA" id="ARBA00022989"/>
    </source>
</evidence>
<feature type="signal peptide" evidence="9">
    <location>
        <begin position="1"/>
        <end position="33"/>
    </location>
</feature>
<keyword evidence="9" id="KW-0732">Signal</keyword>
<dbReference type="GO" id="GO:0006078">
    <property type="term" value="P:(1-&gt;6)-beta-D-glucan biosynthetic process"/>
    <property type="evidence" value="ECO:0007669"/>
    <property type="project" value="TreeGrafter"/>
</dbReference>
<evidence type="ECO:0000313" key="11">
    <source>
        <dbReference type="EMBL" id="KAI7839468.1"/>
    </source>
</evidence>
<evidence type="ECO:0000256" key="7">
    <source>
        <dbReference type="ARBA" id="ARBA00023180"/>
    </source>
</evidence>
<comment type="caution">
    <text evidence="11">The sequence shown here is derived from an EMBL/GenBank/DDBJ whole genome shotgun (WGS) entry which is preliminary data.</text>
</comment>
<evidence type="ECO:0000256" key="2">
    <source>
        <dbReference type="ARBA" id="ARBA00010962"/>
    </source>
</evidence>
<evidence type="ECO:0000256" key="6">
    <source>
        <dbReference type="ARBA" id="ARBA00023136"/>
    </source>
</evidence>
<dbReference type="SUPFAM" id="SSF49899">
    <property type="entry name" value="Concanavalin A-like lectins/glucanases"/>
    <property type="match status" value="1"/>
</dbReference>
<name>A0AAD5DN93_9CHLO</name>
<evidence type="ECO:0000259" key="10">
    <source>
        <dbReference type="PROSITE" id="PS51762"/>
    </source>
</evidence>
<dbReference type="PROSITE" id="PS51762">
    <property type="entry name" value="GH16_2"/>
    <property type="match status" value="1"/>
</dbReference>
<evidence type="ECO:0000313" key="12">
    <source>
        <dbReference type="Proteomes" id="UP001205105"/>
    </source>
</evidence>
<reference evidence="11" key="1">
    <citation type="submission" date="2020-11" db="EMBL/GenBank/DDBJ databases">
        <title>Chlorella ohadii genome sequencing and assembly.</title>
        <authorList>
            <person name="Murik O."/>
            <person name="Treves H."/>
            <person name="Kedem I."/>
            <person name="Shotland Y."/>
            <person name="Kaplan A."/>
        </authorList>
    </citation>
    <scope>NUCLEOTIDE SEQUENCE</scope>
    <source>
        <strain evidence="11">1</strain>
    </source>
</reference>
<feature type="chain" id="PRO_5041928018" description="GH16 domain-containing protein" evidence="9">
    <location>
        <begin position="34"/>
        <end position="527"/>
    </location>
</feature>
<evidence type="ECO:0000256" key="1">
    <source>
        <dbReference type="ARBA" id="ARBA00004606"/>
    </source>
</evidence>
<dbReference type="GO" id="GO:0005789">
    <property type="term" value="C:endoplasmic reticulum membrane"/>
    <property type="evidence" value="ECO:0007669"/>
    <property type="project" value="TreeGrafter"/>
</dbReference>
<dbReference type="InterPro" id="IPR013320">
    <property type="entry name" value="ConA-like_dom_sf"/>
</dbReference>
<keyword evidence="8" id="KW-0961">Cell wall biogenesis/degradation</keyword>
<comment type="similarity">
    <text evidence="2">Belongs to the SKN1/KRE6 family.</text>
</comment>
<dbReference type="InterPro" id="IPR005629">
    <property type="entry name" value="Skn1/Kre6/Sbg1"/>
</dbReference>
<dbReference type="PANTHER" id="PTHR31361">
    <property type="entry name" value="BETA-GLUCAN SYNTHESIS-ASSOCIATED PROTEIN KRE6-RELATED"/>
    <property type="match status" value="1"/>
</dbReference>
<dbReference type="Pfam" id="PF03935">
    <property type="entry name" value="SKN1_KRE6_Sbg1"/>
    <property type="match status" value="2"/>
</dbReference>
<dbReference type="PANTHER" id="PTHR31361:SF1">
    <property type="entry name" value="BETA-GLUCAN SYNTHESIS-ASSOCIATED PROTEIN KRE6-RELATED"/>
    <property type="match status" value="1"/>
</dbReference>
<evidence type="ECO:0000256" key="4">
    <source>
        <dbReference type="ARBA" id="ARBA00022968"/>
    </source>
</evidence>
<keyword evidence="12" id="KW-1185">Reference proteome</keyword>
<dbReference type="GO" id="GO:0015926">
    <property type="term" value="F:glucosidase activity"/>
    <property type="evidence" value="ECO:0007669"/>
    <property type="project" value="TreeGrafter"/>
</dbReference>
<proteinExistence type="inferred from homology"/>
<organism evidence="11 12">
    <name type="scientific">Chlorella ohadii</name>
    <dbReference type="NCBI Taxonomy" id="2649997"/>
    <lineage>
        <taxon>Eukaryota</taxon>
        <taxon>Viridiplantae</taxon>
        <taxon>Chlorophyta</taxon>
        <taxon>core chlorophytes</taxon>
        <taxon>Trebouxiophyceae</taxon>
        <taxon>Chlorellales</taxon>
        <taxon>Chlorellaceae</taxon>
        <taxon>Chlorella clade</taxon>
        <taxon>Chlorella</taxon>
    </lineage>
</organism>
<keyword evidence="3" id="KW-0812">Transmembrane</keyword>
<keyword evidence="7" id="KW-0325">Glycoprotein</keyword>
<accession>A0AAD5DN93</accession>
<sequence>MVVVAGGGRRRPPCKLLALLTIQGALLVTLAAAQTCRQQLLQAVPSASGVEEWIDVATPAEACTKQLDGFDGLYSLVFSDEFNTGDRNFRAKAQDRVWTAQDLYYFPTKDEEVYKPEQVTVEGEIYQLMVAGARGGGAAVITIEKVNGGQAATSPSQQPDGTVWRVPKEYKSGMINSWNKFCYTGGYVEAAVQLPGNAQTSGFWPAFWLMGNLGRAGYMQSTAGMWPYSYDSCAGSGKQAWSGLDGQLITACPEQPPAAMRTAWGLGLQQGRGAPEFDVFEIASTPDGAEPPHASQTLQMAPLMPQGTYWWSGPAAGGVQYPGAGSQYRTRRNPWSGVLGRPGNEYQDSLSALSDLDQSFYTGFHTFGVDWRPGEYLRWYIDGVLLYEVNKQALVAQTNGTGASVGQRLIPLEPMYIIFNLGMSESFGKIQYDKLSFPAQMKIDWVRVYQRTDSINVGCSPAGFPTAEFLACNRERYLVGDEEQVLIQGKCASGISLSSGALSAAAAGLRLAAALGGLLGAAALLLL</sequence>
<dbReference type="InterPro" id="IPR000757">
    <property type="entry name" value="Beta-glucanase-like"/>
</dbReference>
<dbReference type="Gene3D" id="2.60.120.200">
    <property type="match status" value="2"/>
</dbReference>
<keyword evidence="4" id="KW-0735">Signal-anchor</keyword>
<dbReference type="GO" id="GO:0005886">
    <property type="term" value="C:plasma membrane"/>
    <property type="evidence" value="ECO:0007669"/>
    <property type="project" value="TreeGrafter"/>
</dbReference>
<dbReference type="AlphaFoldDB" id="A0AAD5DN93"/>
<gene>
    <name evidence="11" type="ORF">COHA_006736</name>
</gene>